<evidence type="ECO:0000313" key="2">
    <source>
        <dbReference type="Proteomes" id="UP000242715"/>
    </source>
</evidence>
<evidence type="ECO:0000313" key="1">
    <source>
        <dbReference type="EMBL" id="GAU20879.1"/>
    </source>
</evidence>
<dbReference type="OrthoDB" id="1357022at2759"/>
<reference evidence="2" key="1">
    <citation type="journal article" date="2017" name="Front. Plant Sci.">
        <title>Climate Clever Clovers: New Paradigm to Reduce the Environmental Footprint of Ruminants by Breeding Low Methanogenic Forages Utilizing Haplotype Variation.</title>
        <authorList>
            <person name="Kaur P."/>
            <person name="Appels R."/>
            <person name="Bayer P.E."/>
            <person name="Keeble-Gagnere G."/>
            <person name="Wang J."/>
            <person name="Hirakawa H."/>
            <person name="Shirasawa K."/>
            <person name="Vercoe P."/>
            <person name="Stefanova K."/>
            <person name="Durmic Z."/>
            <person name="Nichols P."/>
            <person name="Revell C."/>
            <person name="Isobe S.N."/>
            <person name="Edwards D."/>
            <person name="Erskine W."/>
        </authorList>
    </citation>
    <scope>NUCLEOTIDE SEQUENCE [LARGE SCALE GENOMIC DNA]</scope>
    <source>
        <strain evidence="2">cv. Daliak</strain>
    </source>
</reference>
<dbReference type="Proteomes" id="UP000242715">
    <property type="component" value="Unassembled WGS sequence"/>
</dbReference>
<accession>A0A2Z6LR44</accession>
<dbReference type="AlphaFoldDB" id="A0A2Z6LR44"/>
<dbReference type="EMBL" id="DF973221">
    <property type="protein sequence ID" value="GAU20879.1"/>
    <property type="molecule type" value="Genomic_DNA"/>
</dbReference>
<keyword evidence="2" id="KW-1185">Reference proteome</keyword>
<proteinExistence type="predicted"/>
<name>A0A2Z6LR44_TRISU</name>
<organism evidence="1 2">
    <name type="scientific">Trifolium subterraneum</name>
    <name type="common">Subterranean clover</name>
    <dbReference type="NCBI Taxonomy" id="3900"/>
    <lineage>
        <taxon>Eukaryota</taxon>
        <taxon>Viridiplantae</taxon>
        <taxon>Streptophyta</taxon>
        <taxon>Embryophyta</taxon>
        <taxon>Tracheophyta</taxon>
        <taxon>Spermatophyta</taxon>
        <taxon>Magnoliopsida</taxon>
        <taxon>eudicotyledons</taxon>
        <taxon>Gunneridae</taxon>
        <taxon>Pentapetalae</taxon>
        <taxon>rosids</taxon>
        <taxon>fabids</taxon>
        <taxon>Fabales</taxon>
        <taxon>Fabaceae</taxon>
        <taxon>Papilionoideae</taxon>
        <taxon>50 kb inversion clade</taxon>
        <taxon>NPAAA clade</taxon>
        <taxon>Hologalegina</taxon>
        <taxon>IRL clade</taxon>
        <taxon>Trifolieae</taxon>
        <taxon>Trifolium</taxon>
    </lineage>
</organism>
<sequence length="153" mass="18669">MEHLMPCDSKRAMAYRDWTNNRILKWSLLYVYPENEEEDYRLFDNTDSPLSTKEIVSEEQILQERLLMSPFTLPRSERELWDYNMKLNVNISHGVLCDFREMEPFRVRKGIDKFRQIWFLRKVIVEQEYPERYLNSFIFRVVLNCLIGEIQGY</sequence>
<gene>
    <name evidence="1" type="ORF">TSUD_120710</name>
</gene>
<protein>
    <submittedName>
        <fullName evidence="1">Uncharacterized protein</fullName>
    </submittedName>
</protein>